<organism evidence="1">
    <name type="scientific">viral metagenome</name>
    <dbReference type="NCBI Taxonomy" id="1070528"/>
    <lineage>
        <taxon>unclassified sequences</taxon>
        <taxon>metagenomes</taxon>
        <taxon>organismal metagenomes</taxon>
    </lineage>
</organism>
<dbReference type="EMBL" id="MT141458">
    <property type="protein sequence ID" value="QJA61979.1"/>
    <property type="molecule type" value="Genomic_DNA"/>
</dbReference>
<evidence type="ECO:0000313" key="1">
    <source>
        <dbReference type="EMBL" id="QJA61979.1"/>
    </source>
</evidence>
<proteinExistence type="predicted"/>
<gene>
    <name evidence="1" type="ORF">MM415B00849_0036</name>
</gene>
<name>A0A6M3IWC9_9ZZZZ</name>
<sequence length="57" mass="6416">MEIEKSIRRRINVSTSVKGIKTWDVTVDCVGYSEDEALAESDSIVAKLETRYPTPEV</sequence>
<accession>A0A6M3IWC9</accession>
<protein>
    <submittedName>
        <fullName evidence="1">Uncharacterized protein</fullName>
    </submittedName>
</protein>
<dbReference type="AlphaFoldDB" id="A0A6M3IWC9"/>
<reference evidence="1" key="1">
    <citation type="submission" date="2020-03" db="EMBL/GenBank/DDBJ databases">
        <title>The deep terrestrial virosphere.</title>
        <authorList>
            <person name="Holmfeldt K."/>
            <person name="Nilsson E."/>
            <person name="Simone D."/>
            <person name="Lopez-Fernandez M."/>
            <person name="Wu X."/>
            <person name="de Brujin I."/>
            <person name="Lundin D."/>
            <person name="Andersson A."/>
            <person name="Bertilsson S."/>
            <person name="Dopson M."/>
        </authorList>
    </citation>
    <scope>NUCLEOTIDE SEQUENCE</scope>
    <source>
        <strain evidence="1">MM415B00849</strain>
    </source>
</reference>